<evidence type="ECO:0000256" key="3">
    <source>
        <dbReference type="ARBA" id="ARBA00022475"/>
    </source>
</evidence>
<feature type="domain" description="YetF C-terminal" evidence="8">
    <location>
        <begin position="79"/>
        <end position="211"/>
    </location>
</feature>
<feature type="transmembrane region" description="Helical" evidence="7">
    <location>
        <begin position="6"/>
        <end position="23"/>
    </location>
</feature>
<evidence type="ECO:0000256" key="4">
    <source>
        <dbReference type="ARBA" id="ARBA00022692"/>
    </source>
</evidence>
<dbReference type="Pfam" id="PF04239">
    <property type="entry name" value="DUF421"/>
    <property type="match status" value="1"/>
</dbReference>
<accession>A8MJH4</accession>
<evidence type="ECO:0000313" key="9">
    <source>
        <dbReference type="EMBL" id="ABW19956.1"/>
    </source>
</evidence>
<evidence type="ECO:0000313" key="10">
    <source>
        <dbReference type="Proteomes" id="UP000000269"/>
    </source>
</evidence>
<keyword evidence="5 7" id="KW-1133">Transmembrane helix</keyword>
<dbReference type="GO" id="GO:0005886">
    <property type="term" value="C:plasma membrane"/>
    <property type="evidence" value="ECO:0007669"/>
    <property type="project" value="UniProtKB-SubCell"/>
</dbReference>
<dbReference type="STRING" id="350688.Clos_2424"/>
<name>A8MJH4_ALKOO</name>
<organism evidence="9 10">
    <name type="scientific">Alkaliphilus oremlandii (strain OhILAs)</name>
    <name type="common">Clostridium oremlandii (strain OhILAs)</name>
    <dbReference type="NCBI Taxonomy" id="350688"/>
    <lineage>
        <taxon>Bacteria</taxon>
        <taxon>Bacillati</taxon>
        <taxon>Bacillota</taxon>
        <taxon>Clostridia</taxon>
        <taxon>Peptostreptococcales</taxon>
        <taxon>Natronincolaceae</taxon>
        <taxon>Alkaliphilus</taxon>
    </lineage>
</organism>
<dbReference type="Gene3D" id="3.30.240.20">
    <property type="entry name" value="bsu07140 like domains"/>
    <property type="match status" value="2"/>
</dbReference>
<sequence length="226" mass="26040">MVVIFIRALLLYLVVIVIIRMMGKRQVAEMQPFELVITIMFAELAATPMENIGVPLINGIIPIIVLLCIQVTISYFSLKSEGFRNFICGKPSILIHKGRIDQSELRRLRVSMSDLLEALRNKDYFNISDIEYAILETNGQISVLPKTHKRSIAIEDLGIEKQIDYEELPVTLIVDGKLNRRKLEKAGYDERWLQEQLKKEDIDKIENVFFAFISSDKNFYAQKKMG</sequence>
<evidence type="ECO:0000256" key="1">
    <source>
        <dbReference type="ARBA" id="ARBA00004651"/>
    </source>
</evidence>
<keyword evidence="3" id="KW-1003">Cell membrane</keyword>
<evidence type="ECO:0000256" key="2">
    <source>
        <dbReference type="ARBA" id="ARBA00006448"/>
    </source>
</evidence>
<feature type="transmembrane region" description="Helical" evidence="7">
    <location>
        <begin position="60"/>
        <end position="78"/>
    </location>
</feature>
<dbReference type="KEGG" id="aoe:Clos_2424"/>
<dbReference type="InterPro" id="IPR007353">
    <property type="entry name" value="DUF421"/>
</dbReference>
<proteinExistence type="inferred from homology"/>
<reference evidence="10" key="1">
    <citation type="submission" date="2007-10" db="EMBL/GenBank/DDBJ databases">
        <title>Complete genome of Alkaliphilus oremlandii OhILAs.</title>
        <authorList>
            <person name="Copeland A."/>
            <person name="Lucas S."/>
            <person name="Lapidus A."/>
            <person name="Barry K."/>
            <person name="Detter J.C."/>
            <person name="Glavina del Rio T."/>
            <person name="Hammon N."/>
            <person name="Israni S."/>
            <person name="Dalin E."/>
            <person name="Tice H."/>
            <person name="Pitluck S."/>
            <person name="Chain P."/>
            <person name="Malfatti S."/>
            <person name="Shin M."/>
            <person name="Vergez L."/>
            <person name="Schmutz J."/>
            <person name="Larimer F."/>
            <person name="Land M."/>
            <person name="Hauser L."/>
            <person name="Kyrpides N."/>
            <person name="Mikhailova N."/>
            <person name="Stolz J.F."/>
            <person name="Dawson A."/>
            <person name="Fisher E."/>
            <person name="Crable B."/>
            <person name="Perera E."/>
            <person name="Lisak J."/>
            <person name="Ranganathan M."/>
            <person name="Basu P."/>
            <person name="Richardson P."/>
        </authorList>
    </citation>
    <scope>NUCLEOTIDE SEQUENCE [LARGE SCALE GENOMIC DNA]</scope>
    <source>
        <strain evidence="10">OhILAs</strain>
    </source>
</reference>
<dbReference type="InterPro" id="IPR023090">
    <property type="entry name" value="UPF0702_alpha/beta_dom_sf"/>
</dbReference>
<evidence type="ECO:0000256" key="7">
    <source>
        <dbReference type="SAM" id="Phobius"/>
    </source>
</evidence>
<dbReference type="HOGENOM" id="CLU_077149_0_1_9"/>
<protein>
    <recommendedName>
        <fullName evidence="8">YetF C-terminal domain-containing protein</fullName>
    </recommendedName>
</protein>
<evidence type="ECO:0000256" key="6">
    <source>
        <dbReference type="ARBA" id="ARBA00023136"/>
    </source>
</evidence>
<gene>
    <name evidence="9" type="ordered locus">Clos_2424</name>
</gene>
<comment type="subcellular location">
    <subcellularLocation>
        <location evidence="1">Cell membrane</location>
        <topology evidence="1">Multi-pass membrane protein</topology>
    </subcellularLocation>
</comment>
<dbReference type="eggNOG" id="COG2323">
    <property type="taxonomic scope" value="Bacteria"/>
</dbReference>
<dbReference type="RefSeq" id="WP_012160263.1">
    <property type="nucleotide sequence ID" value="NC_009922.1"/>
</dbReference>
<dbReference type="PANTHER" id="PTHR34582:SF6">
    <property type="entry name" value="UPF0702 TRANSMEMBRANE PROTEIN YCAP"/>
    <property type="match status" value="1"/>
</dbReference>
<evidence type="ECO:0000259" key="8">
    <source>
        <dbReference type="Pfam" id="PF04239"/>
    </source>
</evidence>
<evidence type="ECO:0000256" key="5">
    <source>
        <dbReference type="ARBA" id="ARBA00022989"/>
    </source>
</evidence>
<keyword evidence="6 7" id="KW-0472">Membrane</keyword>
<comment type="similarity">
    <text evidence="2">Belongs to the UPF0702 family.</text>
</comment>
<keyword evidence="4 7" id="KW-0812">Transmembrane</keyword>
<keyword evidence="10" id="KW-1185">Reference proteome</keyword>
<dbReference type="Proteomes" id="UP000000269">
    <property type="component" value="Chromosome"/>
</dbReference>
<dbReference type="OrthoDB" id="1682423at2"/>
<dbReference type="EMBL" id="CP000853">
    <property type="protein sequence ID" value="ABW19956.1"/>
    <property type="molecule type" value="Genomic_DNA"/>
</dbReference>
<dbReference type="AlphaFoldDB" id="A8MJH4"/>
<dbReference type="PANTHER" id="PTHR34582">
    <property type="entry name" value="UPF0702 TRANSMEMBRANE PROTEIN YCAP"/>
    <property type="match status" value="1"/>
</dbReference>